<feature type="signal peptide" evidence="2">
    <location>
        <begin position="1"/>
        <end position="19"/>
    </location>
</feature>
<dbReference type="HOGENOM" id="CLU_040908_9_1_1"/>
<evidence type="ECO:0000313" key="4">
    <source>
        <dbReference type="EMBL" id="KIR46444.1"/>
    </source>
</evidence>
<dbReference type="InterPro" id="IPR053183">
    <property type="entry name" value="ASL1"/>
</dbReference>
<keyword evidence="2" id="KW-0732">Signal</keyword>
<dbReference type="PANTHER" id="PTHR34154:SF14">
    <property type="entry name" value="ASL1-LIKE GLYCOSYL HYDROLASE CATALYTIC DOMAIN-CONTAINING PROTEIN"/>
    <property type="match status" value="1"/>
</dbReference>
<feature type="region of interest" description="Disordered" evidence="1">
    <location>
        <begin position="69"/>
        <end position="103"/>
    </location>
</feature>
<dbReference type="Pfam" id="PF11790">
    <property type="entry name" value="Glyco_hydro_cc"/>
    <property type="match status" value="1"/>
</dbReference>
<dbReference type="InterPro" id="IPR024655">
    <property type="entry name" value="Asl1_glyco_hydro_catalytic"/>
</dbReference>
<dbReference type="EMBL" id="KN847984">
    <property type="protein sequence ID" value="KIR46444.1"/>
    <property type="molecule type" value="Genomic_DNA"/>
</dbReference>
<dbReference type="GO" id="GO:0009277">
    <property type="term" value="C:fungal-type cell wall"/>
    <property type="evidence" value="ECO:0007669"/>
    <property type="project" value="TreeGrafter"/>
</dbReference>
<accession>A0A0D0VJ08</accession>
<feature type="domain" description="Asl1-like glycosyl hydrolase catalytic" evidence="3">
    <location>
        <begin position="196"/>
        <end position="425"/>
    </location>
</feature>
<feature type="compositionally biased region" description="Low complexity" evidence="1">
    <location>
        <begin position="80"/>
        <end position="103"/>
    </location>
</feature>
<dbReference type="OrthoDB" id="5959761at2759"/>
<dbReference type="GO" id="GO:0071966">
    <property type="term" value="P:fungal-type cell wall polysaccharide metabolic process"/>
    <property type="evidence" value="ECO:0007669"/>
    <property type="project" value="TreeGrafter"/>
</dbReference>
<dbReference type="AlphaFoldDB" id="A0A0D0VJ08"/>
<name>A0A0D0VJ08_CRYGA</name>
<proteinExistence type="predicted"/>
<sequence>MQIGSLVPLLALLAAPAFARSSVHPNAAAHRRQDIAHERVNSAVERREALAQTQPRALAEKPKFRKITRRGARGCRAKNSTATASDSATASAPSGNSTVVVSNSTDSNVTSAVTTQTSVEDIASSSESAAATASSIENLAALQQPSSSSSTGDSSTAASSSSVASAAATSSAAATASSSSNSTGSYTPNGIKAGISGDDPLSFLQGHIGWYYDWNASPSGSASGASPANMLWGAGTVDSTDASRLSAFKALTSTPEYIIGFEEPDCSTPGSSNIAVADAASLWDSTIAPWKAKGSTLISPSMCHQAAEQYTQWLAGFSGQISTSWDITNLHINKNSMDGVKADIDYYYTTYGKPIWVTEFACVDDSTGFVPCTDQSEINTFINDIVDLFESDDRIQAYAYSTGEGLSSQWDMISNGALTESGQTYLSAISKYH</sequence>
<organism evidence="4">
    <name type="scientific">Cryptococcus bacillisporus CA1280</name>
    <dbReference type="NCBI Taxonomy" id="1296109"/>
    <lineage>
        <taxon>Eukaryota</taxon>
        <taxon>Fungi</taxon>
        <taxon>Dikarya</taxon>
        <taxon>Basidiomycota</taxon>
        <taxon>Agaricomycotina</taxon>
        <taxon>Tremellomycetes</taxon>
        <taxon>Tremellales</taxon>
        <taxon>Cryptococcaceae</taxon>
        <taxon>Cryptococcus</taxon>
        <taxon>Cryptococcus gattii species complex</taxon>
    </lineage>
</organism>
<reference evidence="4" key="1">
    <citation type="submission" date="2015-01" db="EMBL/GenBank/DDBJ databases">
        <title>The Genome Sequence of Cryptococcus gattii CA1280.</title>
        <authorList>
            <consortium name="The Broad Institute Genomics Platform"/>
            <person name="Cuomo C."/>
            <person name="Litvintseva A."/>
            <person name="Chen Y."/>
            <person name="Heitman J."/>
            <person name="Sun S."/>
            <person name="Springer D."/>
            <person name="Dromer F."/>
            <person name="Young S."/>
            <person name="Zeng Q."/>
            <person name="Gargeya S."/>
            <person name="Abouelleil A."/>
            <person name="Alvarado L."/>
            <person name="Chapman S.B."/>
            <person name="Gainer-Dewar J."/>
            <person name="Goldberg J."/>
            <person name="Griggs A."/>
            <person name="Gujja S."/>
            <person name="Hansen M."/>
            <person name="Howarth C."/>
            <person name="Imamovic A."/>
            <person name="Larimer J."/>
            <person name="Murphy C."/>
            <person name="Naylor J."/>
            <person name="Pearson M."/>
            <person name="Priest M."/>
            <person name="Roberts A."/>
            <person name="Saif S."/>
            <person name="Shea T."/>
            <person name="Sykes S."/>
            <person name="Wortman J."/>
            <person name="Nusbaum C."/>
            <person name="Birren B."/>
        </authorList>
    </citation>
    <scope>NUCLEOTIDE SEQUENCE [LARGE SCALE GENOMIC DNA]</scope>
    <source>
        <strain evidence="4">CA1280</strain>
    </source>
</reference>
<evidence type="ECO:0000256" key="2">
    <source>
        <dbReference type="SAM" id="SignalP"/>
    </source>
</evidence>
<gene>
    <name evidence="4" type="ORF">I312_04500</name>
</gene>
<evidence type="ECO:0000259" key="3">
    <source>
        <dbReference type="Pfam" id="PF11790"/>
    </source>
</evidence>
<protein>
    <recommendedName>
        <fullName evidence="3">Asl1-like glycosyl hydrolase catalytic domain-containing protein</fullName>
    </recommendedName>
</protein>
<dbReference type="PANTHER" id="PTHR34154">
    <property type="entry name" value="ALKALI-SENSITIVE LINKAGE PROTEIN 1"/>
    <property type="match status" value="1"/>
</dbReference>
<dbReference type="SUPFAM" id="SSF51445">
    <property type="entry name" value="(Trans)glycosidases"/>
    <property type="match status" value="1"/>
</dbReference>
<dbReference type="InterPro" id="IPR017853">
    <property type="entry name" value="GH"/>
</dbReference>
<feature type="chain" id="PRO_5002223444" description="Asl1-like glycosyl hydrolase catalytic domain-containing protein" evidence="2">
    <location>
        <begin position="20"/>
        <end position="433"/>
    </location>
</feature>
<evidence type="ECO:0000256" key="1">
    <source>
        <dbReference type="SAM" id="MobiDB-lite"/>
    </source>
</evidence>